<evidence type="ECO:0000313" key="2">
    <source>
        <dbReference type="WBParaSite" id="nRc.2.0.1.t45228-RA"/>
    </source>
</evidence>
<dbReference type="WBParaSite" id="nRc.2.0.1.t45228-RA">
    <property type="protein sequence ID" value="nRc.2.0.1.t45228-RA"/>
    <property type="gene ID" value="nRc.2.0.1.g45228"/>
</dbReference>
<proteinExistence type="predicted"/>
<evidence type="ECO:0000313" key="1">
    <source>
        <dbReference type="Proteomes" id="UP000887565"/>
    </source>
</evidence>
<organism evidence="1 2">
    <name type="scientific">Romanomermis culicivorax</name>
    <name type="common">Nematode worm</name>
    <dbReference type="NCBI Taxonomy" id="13658"/>
    <lineage>
        <taxon>Eukaryota</taxon>
        <taxon>Metazoa</taxon>
        <taxon>Ecdysozoa</taxon>
        <taxon>Nematoda</taxon>
        <taxon>Enoplea</taxon>
        <taxon>Dorylaimia</taxon>
        <taxon>Mermithida</taxon>
        <taxon>Mermithoidea</taxon>
        <taxon>Mermithidae</taxon>
        <taxon>Romanomermis</taxon>
    </lineage>
</organism>
<dbReference type="Proteomes" id="UP000887565">
    <property type="component" value="Unplaced"/>
</dbReference>
<reference evidence="2" key="1">
    <citation type="submission" date="2022-11" db="UniProtKB">
        <authorList>
            <consortium name="WormBaseParasite"/>
        </authorList>
    </citation>
    <scope>IDENTIFICATION</scope>
</reference>
<dbReference type="AlphaFoldDB" id="A0A915L2C8"/>
<protein>
    <submittedName>
        <fullName evidence="2">Uncharacterized protein</fullName>
    </submittedName>
</protein>
<accession>A0A915L2C8</accession>
<name>A0A915L2C8_ROMCU</name>
<keyword evidence="1" id="KW-1185">Reference proteome</keyword>
<sequence>MVVGVEDAGAVEGSGVAVGGNDAEDNVAGSIYAENLCDDKRTNEIGLDFVRLLCVGQENKIVDGRVTCLGFSIEILFTDRGGCIK</sequence>